<evidence type="ECO:0000313" key="21">
    <source>
        <dbReference type="Proteomes" id="UP000034156"/>
    </source>
</evidence>
<keyword evidence="10 15" id="KW-0949">S-adenosyl-L-methionine</keyword>
<evidence type="ECO:0000256" key="7">
    <source>
        <dbReference type="ARBA" id="ARBA00022490"/>
    </source>
</evidence>
<evidence type="ECO:0000256" key="9">
    <source>
        <dbReference type="ARBA" id="ARBA00022679"/>
    </source>
</evidence>
<evidence type="ECO:0000256" key="6">
    <source>
        <dbReference type="ARBA" id="ARBA00014679"/>
    </source>
</evidence>
<sequence length="258" mass="29323">MSFEIDVITLFPDMLDAITKYGITSRASKNEIFRLHTWNPRHFAKDNYRTVDDSPYGGGPGMVMLAQPLDEAITHARTRQLAEGINETKVIYLSPQGELLNHEKILQLSKLRGMILLCGRYEGIDERIIMRQVDEEISIGNYVISGGELAAMVLIDSIVRQLPGALGSADSASEDSFANNLLEYPQYTRPEIYRGDAVPPILLSGDHAKINRWRLQQSLGKTWLKRPDLLDLKYKQGISKEEEKLLEEFKQTKNFRIN</sequence>
<keyword evidence="11 15" id="KW-0819">tRNA processing</keyword>
<proteinExistence type="inferred from homology"/>
<evidence type="ECO:0000256" key="14">
    <source>
        <dbReference type="ARBA" id="ARBA00047783"/>
    </source>
</evidence>
<gene>
    <name evidence="15 19" type="primary">trmD</name>
    <name evidence="19" type="ORF">AAW31_15855</name>
    <name evidence="20" type="ORF">BCL69_104619</name>
</gene>
<dbReference type="FunFam" id="1.10.1270.20:FF:000001">
    <property type="entry name" value="tRNA (guanine-N(1)-)-methyltransferase"/>
    <property type="match status" value="1"/>
</dbReference>
<dbReference type="GO" id="GO:0005829">
    <property type="term" value="C:cytosol"/>
    <property type="evidence" value="ECO:0007669"/>
    <property type="project" value="TreeGrafter"/>
</dbReference>
<name>A0A0F7KKV3_9PROT</name>
<dbReference type="InterPro" id="IPR016009">
    <property type="entry name" value="tRNA_MeTrfase_TRMD/TRM10"/>
</dbReference>
<dbReference type="InterPro" id="IPR023148">
    <property type="entry name" value="tRNA_m1G_MeTrfase_C_sf"/>
</dbReference>
<evidence type="ECO:0000256" key="2">
    <source>
        <dbReference type="ARBA" id="ARBA00004496"/>
    </source>
</evidence>
<dbReference type="OrthoDB" id="9807416at2"/>
<dbReference type="NCBIfam" id="TIGR00088">
    <property type="entry name" value="trmD"/>
    <property type="match status" value="1"/>
</dbReference>
<protein>
    <recommendedName>
        <fullName evidence="6 15">tRNA (guanine-N(1)-)-methyltransferase</fullName>
        <ecNumber evidence="5 15">2.1.1.228</ecNumber>
    </recommendedName>
    <alternativeName>
        <fullName evidence="12 15">M1G-methyltransferase</fullName>
    </alternativeName>
    <alternativeName>
        <fullName evidence="13 15">tRNA [GM37] methyltransferase</fullName>
    </alternativeName>
</protein>
<dbReference type="EC" id="2.1.1.228" evidence="5 15"/>
<keyword evidence="9 15" id="KW-0808">Transferase</keyword>
<dbReference type="EMBL" id="CP011451">
    <property type="protein sequence ID" value="AKH39703.1"/>
    <property type="molecule type" value="Genomic_DNA"/>
</dbReference>
<evidence type="ECO:0000259" key="18">
    <source>
        <dbReference type="Pfam" id="PF01746"/>
    </source>
</evidence>
<dbReference type="InterPro" id="IPR029026">
    <property type="entry name" value="tRNA_m1G_MTases_N"/>
</dbReference>
<dbReference type="Proteomes" id="UP000034156">
    <property type="component" value="Chromosome"/>
</dbReference>
<dbReference type="PANTHER" id="PTHR46417:SF1">
    <property type="entry name" value="TRNA (GUANINE-N(1)-)-METHYLTRANSFERASE"/>
    <property type="match status" value="1"/>
</dbReference>
<reference evidence="20 22" key="3">
    <citation type="submission" date="2019-07" db="EMBL/GenBank/DDBJ databases">
        <title>Active sludge and wastewater microbial communities from Klosterneuburg, Austria.</title>
        <authorList>
            <person name="Wagner M."/>
        </authorList>
    </citation>
    <scope>NUCLEOTIDE SEQUENCE [LARGE SCALE GENOMIC DNA]</scope>
    <source>
        <strain evidence="20 22">Nm2</strain>
    </source>
</reference>
<dbReference type="PIRSF" id="PIRSF000386">
    <property type="entry name" value="tRNA_mtase"/>
    <property type="match status" value="1"/>
</dbReference>
<comment type="subunit">
    <text evidence="4 15 17">Homodimer.</text>
</comment>
<comment type="function">
    <text evidence="1 15 17">Specifically methylates guanosine-37 in various tRNAs.</text>
</comment>
<dbReference type="AlphaFoldDB" id="A0A0F7KKV3"/>
<dbReference type="KEGG" id="nco:AAW31_15855"/>
<feature type="binding site" evidence="15 16">
    <location>
        <position position="119"/>
    </location>
    <ligand>
        <name>S-adenosyl-L-methionine</name>
        <dbReference type="ChEBI" id="CHEBI:59789"/>
    </ligand>
</feature>
<evidence type="ECO:0000256" key="8">
    <source>
        <dbReference type="ARBA" id="ARBA00022603"/>
    </source>
</evidence>
<evidence type="ECO:0000313" key="22">
    <source>
        <dbReference type="Proteomes" id="UP000324176"/>
    </source>
</evidence>
<dbReference type="PANTHER" id="PTHR46417">
    <property type="entry name" value="TRNA (GUANINE-N(1)-)-METHYLTRANSFERASE"/>
    <property type="match status" value="1"/>
</dbReference>
<evidence type="ECO:0000256" key="11">
    <source>
        <dbReference type="ARBA" id="ARBA00022694"/>
    </source>
</evidence>
<evidence type="ECO:0000256" key="17">
    <source>
        <dbReference type="RuleBase" id="RU003464"/>
    </source>
</evidence>
<dbReference type="Proteomes" id="UP000324176">
    <property type="component" value="Unassembled WGS sequence"/>
</dbReference>
<dbReference type="EMBL" id="VNHT01000046">
    <property type="protein sequence ID" value="TYP82109.1"/>
    <property type="molecule type" value="Genomic_DNA"/>
</dbReference>
<dbReference type="HAMAP" id="MF_00605">
    <property type="entry name" value="TrmD"/>
    <property type="match status" value="1"/>
</dbReference>
<evidence type="ECO:0000256" key="12">
    <source>
        <dbReference type="ARBA" id="ARBA00029736"/>
    </source>
</evidence>
<evidence type="ECO:0000256" key="1">
    <source>
        <dbReference type="ARBA" id="ARBA00002634"/>
    </source>
</evidence>
<reference evidence="21" key="1">
    <citation type="submission" date="2015-05" db="EMBL/GenBank/DDBJ databases">
        <title>Draft genome of Nitrosomonas communis strain Nm2.</title>
        <authorList>
            <person name="Kozlowski J.A."/>
            <person name="Kits K.D."/>
            <person name="Stein L.Y."/>
        </authorList>
    </citation>
    <scope>NUCLEOTIDE SEQUENCE [LARGE SCALE GENOMIC DNA]</scope>
    <source>
        <strain evidence="21">Nm2</strain>
    </source>
</reference>
<dbReference type="FunFam" id="3.40.1280.10:FF:000001">
    <property type="entry name" value="tRNA (guanine-N(1)-)-methyltransferase"/>
    <property type="match status" value="1"/>
</dbReference>
<keyword evidence="7 15" id="KW-0963">Cytoplasm</keyword>
<evidence type="ECO:0000256" key="3">
    <source>
        <dbReference type="ARBA" id="ARBA00007630"/>
    </source>
</evidence>
<evidence type="ECO:0000256" key="15">
    <source>
        <dbReference type="HAMAP-Rule" id="MF_00605"/>
    </source>
</evidence>
<comment type="catalytic activity">
    <reaction evidence="14 15 17">
        <text>guanosine(37) in tRNA + S-adenosyl-L-methionine = N(1)-methylguanosine(37) in tRNA + S-adenosyl-L-homocysteine + H(+)</text>
        <dbReference type="Rhea" id="RHEA:36899"/>
        <dbReference type="Rhea" id="RHEA-COMP:10145"/>
        <dbReference type="Rhea" id="RHEA-COMP:10147"/>
        <dbReference type="ChEBI" id="CHEBI:15378"/>
        <dbReference type="ChEBI" id="CHEBI:57856"/>
        <dbReference type="ChEBI" id="CHEBI:59789"/>
        <dbReference type="ChEBI" id="CHEBI:73542"/>
        <dbReference type="ChEBI" id="CHEBI:74269"/>
        <dbReference type="EC" id="2.1.1.228"/>
    </reaction>
</comment>
<dbReference type="Gene3D" id="3.40.1280.10">
    <property type="match status" value="1"/>
</dbReference>
<dbReference type="InterPro" id="IPR029028">
    <property type="entry name" value="Alpha/beta_knot_MTases"/>
</dbReference>
<evidence type="ECO:0000256" key="4">
    <source>
        <dbReference type="ARBA" id="ARBA00011738"/>
    </source>
</evidence>
<dbReference type="PATRIC" id="fig|44574.3.peg.3836"/>
<evidence type="ECO:0000256" key="5">
    <source>
        <dbReference type="ARBA" id="ARBA00012807"/>
    </source>
</evidence>
<dbReference type="GO" id="GO:0052906">
    <property type="term" value="F:tRNA (guanine(37)-N1)-methyltransferase activity"/>
    <property type="evidence" value="ECO:0007669"/>
    <property type="project" value="UniProtKB-UniRule"/>
</dbReference>
<dbReference type="Pfam" id="PF01746">
    <property type="entry name" value="tRNA_m1G_MT"/>
    <property type="match status" value="1"/>
</dbReference>
<dbReference type="Gene3D" id="1.10.1270.20">
    <property type="entry name" value="tRNA(m1g37)methyltransferase, domain 2"/>
    <property type="match status" value="1"/>
</dbReference>
<dbReference type="InterPro" id="IPR002649">
    <property type="entry name" value="tRNA_m1G_MeTrfase_TrmD"/>
</dbReference>
<dbReference type="SUPFAM" id="SSF75217">
    <property type="entry name" value="alpha/beta knot"/>
    <property type="match status" value="1"/>
</dbReference>
<dbReference type="CDD" id="cd18080">
    <property type="entry name" value="TrmD-like"/>
    <property type="match status" value="1"/>
</dbReference>
<organism evidence="19 21">
    <name type="scientific">Nitrosomonas communis</name>
    <dbReference type="NCBI Taxonomy" id="44574"/>
    <lineage>
        <taxon>Bacteria</taxon>
        <taxon>Pseudomonadati</taxon>
        <taxon>Pseudomonadota</taxon>
        <taxon>Betaproteobacteria</taxon>
        <taxon>Nitrosomonadales</taxon>
        <taxon>Nitrosomonadaceae</taxon>
        <taxon>Nitrosomonas</taxon>
    </lineage>
</organism>
<evidence type="ECO:0000256" key="16">
    <source>
        <dbReference type="PIRSR" id="PIRSR000386-1"/>
    </source>
</evidence>
<dbReference type="RefSeq" id="WP_046851878.1">
    <property type="nucleotide sequence ID" value="NZ_CBDIPD010000080.1"/>
</dbReference>
<evidence type="ECO:0000313" key="19">
    <source>
        <dbReference type="EMBL" id="AKH39703.1"/>
    </source>
</evidence>
<evidence type="ECO:0000256" key="13">
    <source>
        <dbReference type="ARBA" id="ARBA00033392"/>
    </source>
</evidence>
<dbReference type="GO" id="GO:0002939">
    <property type="term" value="P:tRNA N1-guanine methylation"/>
    <property type="evidence" value="ECO:0007669"/>
    <property type="project" value="TreeGrafter"/>
</dbReference>
<keyword evidence="8 15" id="KW-0489">Methyltransferase</keyword>
<dbReference type="NCBIfam" id="NF000648">
    <property type="entry name" value="PRK00026.1"/>
    <property type="match status" value="1"/>
</dbReference>
<feature type="domain" description="tRNA methyltransferase TRMD/TRM10-type" evidence="18">
    <location>
        <begin position="4"/>
        <end position="230"/>
    </location>
</feature>
<evidence type="ECO:0000256" key="10">
    <source>
        <dbReference type="ARBA" id="ARBA00022691"/>
    </source>
</evidence>
<feature type="binding site" evidence="15 16">
    <location>
        <begin position="139"/>
        <end position="144"/>
    </location>
    <ligand>
        <name>S-adenosyl-L-methionine</name>
        <dbReference type="ChEBI" id="CHEBI:59789"/>
    </ligand>
</feature>
<comment type="subcellular location">
    <subcellularLocation>
        <location evidence="2 15 17">Cytoplasm</location>
    </subcellularLocation>
</comment>
<accession>A0A0F7KKV3</accession>
<evidence type="ECO:0000313" key="20">
    <source>
        <dbReference type="EMBL" id="TYP82109.1"/>
    </source>
</evidence>
<reference evidence="19 21" key="2">
    <citation type="journal article" date="2016" name="Genome Announc.">
        <title>Genome Sequence of Nitrosomonas communis Strain Nm2, a Mesophilic Ammonia-Oxidizing Bacterium Isolated from Mediterranean Soil.</title>
        <authorList>
            <person name="Kozlowski J.A."/>
            <person name="Kits K.D."/>
            <person name="Stein L.Y."/>
        </authorList>
    </citation>
    <scope>NUCLEOTIDE SEQUENCE [LARGE SCALE GENOMIC DNA]</scope>
    <source>
        <strain evidence="19 21">Nm2</strain>
    </source>
</reference>
<keyword evidence="21" id="KW-1185">Reference proteome</keyword>
<comment type="similarity">
    <text evidence="3 15 17">Belongs to the RNA methyltransferase TrmD family.</text>
</comment>